<accession>A0A6G1JM38</accession>
<sequence>MDPNGPGKLSRTDMAALESLRQKLMPLSYNLLELRETFMRNPNAPPDWPAIQRSIGSLSGALSSLQALLNDDPATTEVFRSLHPYPMPPFDIENPQMAGLANVILRKKPDITDEKWILDRLAKAQEFAHVPGDWNIEPRKISKDAEDVDEDDEGSKASIKSMYRRQRGTLDEDQIAELWGIAGDVVDEEMGNVGSGSGDQSVSGSEASSPEDTTMGGTEADKKVDSAGKEEQRLLPLPLEILHKFMATGIVEGPKVQQSAS</sequence>
<name>A0A6G1JM38_9PLEO</name>
<evidence type="ECO:0000313" key="2">
    <source>
        <dbReference type="EMBL" id="KAF2691632.1"/>
    </source>
</evidence>
<reference evidence="2" key="1">
    <citation type="journal article" date="2020" name="Stud. Mycol.">
        <title>101 Dothideomycetes genomes: a test case for predicting lifestyles and emergence of pathogens.</title>
        <authorList>
            <person name="Haridas S."/>
            <person name="Albert R."/>
            <person name="Binder M."/>
            <person name="Bloem J."/>
            <person name="Labutti K."/>
            <person name="Salamov A."/>
            <person name="Andreopoulos B."/>
            <person name="Baker S."/>
            <person name="Barry K."/>
            <person name="Bills G."/>
            <person name="Bluhm B."/>
            <person name="Cannon C."/>
            <person name="Castanera R."/>
            <person name="Culley D."/>
            <person name="Daum C."/>
            <person name="Ezra D."/>
            <person name="Gonzalez J."/>
            <person name="Henrissat B."/>
            <person name="Kuo A."/>
            <person name="Liang C."/>
            <person name="Lipzen A."/>
            <person name="Lutzoni F."/>
            <person name="Magnuson J."/>
            <person name="Mondo S."/>
            <person name="Nolan M."/>
            <person name="Ohm R."/>
            <person name="Pangilinan J."/>
            <person name="Park H.-J."/>
            <person name="Ramirez L."/>
            <person name="Alfaro M."/>
            <person name="Sun H."/>
            <person name="Tritt A."/>
            <person name="Yoshinaga Y."/>
            <person name="Zwiers L.-H."/>
            <person name="Turgeon B."/>
            <person name="Goodwin S."/>
            <person name="Spatafora J."/>
            <person name="Crous P."/>
            <person name="Grigoriev I."/>
        </authorList>
    </citation>
    <scope>NUCLEOTIDE SEQUENCE</scope>
    <source>
        <strain evidence="2">CBS 122367</strain>
    </source>
</reference>
<feature type="region of interest" description="Disordered" evidence="1">
    <location>
        <begin position="189"/>
        <end position="231"/>
    </location>
</feature>
<feature type="compositionally biased region" description="Polar residues" evidence="1">
    <location>
        <begin position="206"/>
        <end position="216"/>
    </location>
</feature>
<evidence type="ECO:0000256" key="1">
    <source>
        <dbReference type="SAM" id="MobiDB-lite"/>
    </source>
</evidence>
<organism evidence="2 3">
    <name type="scientific">Lentithecium fluviatile CBS 122367</name>
    <dbReference type="NCBI Taxonomy" id="1168545"/>
    <lineage>
        <taxon>Eukaryota</taxon>
        <taxon>Fungi</taxon>
        <taxon>Dikarya</taxon>
        <taxon>Ascomycota</taxon>
        <taxon>Pezizomycotina</taxon>
        <taxon>Dothideomycetes</taxon>
        <taxon>Pleosporomycetidae</taxon>
        <taxon>Pleosporales</taxon>
        <taxon>Massarineae</taxon>
        <taxon>Lentitheciaceae</taxon>
        <taxon>Lentithecium</taxon>
    </lineage>
</organism>
<dbReference type="Gene3D" id="1.20.58.1710">
    <property type="match status" value="1"/>
</dbReference>
<proteinExistence type="predicted"/>
<protein>
    <submittedName>
        <fullName evidence="2">Uncharacterized protein</fullName>
    </submittedName>
</protein>
<dbReference type="OrthoDB" id="5329317at2759"/>
<dbReference type="Proteomes" id="UP000799291">
    <property type="component" value="Unassembled WGS sequence"/>
</dbReference>
<dbReference type="AlphaFoldDB" id="A0A6G1JM38"/>
<evidence type="ECO:0000313" key="3">
    <source>
        <dbReference type="Proteomes" id="UP000799291"/>
    </source>
</evidence>
<feature type="region of interest" description="Disordered" evidence="1">
    <location>
        <begin position="140"/>
        <end position="159"/>
    </location>
</feature>
<gene>
    <name evidence="2" type="ORF">K458DRAFT_411358</name>
</gene>
<feature type="compositionally biased region" description="Basic and acidic residues" evidence="1">
    <location>
        <begin position="219"/>
        <end position="231"/>
    </location>
</feature>
<keyword evidence="3" id="KW-1185">Reference proteome</keyword>
<dbReference type="EMBL" id="MU005569">
    <property type="protein sequence ID" value="KAF2691632.1"/>
    <property type="molecule type" value="Genomic_DNA"/>
</dbReference>